<reference evidence="1 2" key="1">
    <citation type="submission" date="2019-01" db="EMBL/GenBank/DDBJ databases">
        <authorList>
            <person name="Chen W.-M."/>
        </authorList>
    </citation>
    <scope>NUCLEOTIDE SEQUENCE [LARGE SCALE GENOMIC DNA]</scope>
    <source>
        <strain evidence="1 2">YBJ-36</strain>
    </source>
</reference>
<dbReference type="EMBL" id="SACK01000002">
    <property type="protein sequence ID" value="RVU02069.1"/>
    <property type="molecule type" value="Genomic_DNA"/>
</dbReference>
<sequence>MTLYQFNSLSPKEKEIAMINGEFLADRREESDTIALYAVCNFYVEAYYDNALNAVTMLAAFRSTDRLGPYLQHIRVPTF</sequence>
<keyword evidence="2" id="KW-1185">Reference proteome</keyword>
<evidence type="ECO:0000313" key="1">
    <source>
        <dbReference type="EMBL" id="RVU02069.1"/>
    </source>
</evidence>
<proteinExistence type="predicted"/>
<protein>
    <submittedName>
        <fullName evidence="1">Uncharacterized protein</fullName>
    </submittedName>
</protein>
<gene>
    <name evidence="1" type="ORF">EOD41_08965</name>
</gene>
<dbReference type="Proteomes" id="UP000282759">
    <property type="component" value="Unassembled WGS sequence"/>
</dbReference>
<organism evidence="1 2">
    <name type="scientific">Mucilaginibacter limnophilus</name>
    <dbReference type="NCBI Taxonomy" id="1932778"/>
    <lineage>
        <taxon>Bacteria</taxon>
        <taxon>Pseudomonadati</taxon>
        <taxon>Bacteroidota</taxon>
        <taxon>Sphingobacteriia</taxon>
        <taxon>Sphingobacteriales</taxon>
        <taxon>Sphingobacteriaceae</taxon>
        <taxon>Mucilaginibacter</taxon>
    </lineage>
</organism>
<evidence type="ECO:0000313" key="2">
    <source>
        <dbReference type="Proteomes" id="UP000282759"/>
    </source>
</evidence>
<dbReference type="AlphaFoldDB" id="A0A437MWR1"/>
<comment type="caution">
    <text evidence="1">The sequence shown here is derived from an EMBL/GenBank/DDBJ whole genome shotgun (WGS) entry which is preliminary data.</text>
</comment>
<accession>A0A437MWR1</accession>
<name>A0A437MWR1_9SPHI</name>
<dbReference type="RefSeq" id="WP_127704434.1">
    <property type="nucleotide sequence ID" value="NZ_SACK01000002.1"/>
</dbReference>
<dbReference type="OrthoDB" id="798498at2"/>